<protein>
    <recommendedName>
        <fullName evidence="3 9">Gluconokinase</fullName>
        <ecNumber evidence="3 9">2.7.1.12</ecNumber>
    </recommendedName>
</protein>
<evidence type="ECO:0000313" key="11">
    <source>
        <dbReference type="Proteomes" id="UP001522868"/>
    </source>
</evidence>
<dbReference type="SUPFAM" id="SSF52540">
    <property type="entry name" value="P-loop containing nucleoside triphosphate hydrolases"/>
    <property type="match status" value="1"/>
</dbReference>
<comment type="pathway">
    <text evidence="1">Carbohydrate acid metabolism.</text>
</comment>
<keyword evidence="7 9" id="KW-0067">ATP-binding</keyword>
<dbReference type="EMBL" id="JALPTH010000017">
    <property type="protein sequence ID" value="MCK8679288.1"/>
    <property type="molecule type" value="Genomic_DNA"/>
</dbReference>
<dbReference type="Pfam" id="PF13671">
    <property type="entry name" value="AAA_33"/>
    <property type="match status" value="1"/>
</dbReference>
<evidence type="ECO:0000256" key="6">
    <source>
        <dbReference type="ARBA" id="ARBA00022777"/>
    </source>
</evidence>
<comment type="caution">
    <text evidence="10">The sequence shown here is derived from an EMBL/GenBank/DDBJ whole genome shotgun (WGS) entry which is preliminary data.</text>
</comment>
<evidence type="ECO:0000256" key="8">
    <source>
        <dbReference type="ARBA" id="ARBA00048090"/>
    </source>
</evidence>
<dbReference type="PANTHER" id="PTHR43442:SF3">
    <property type="entry name" value="GLUCONOKINASE-RELATED"/>
    <property type="match status" value="1"/>
</dbReference>
<reference evidence="10 11" key="1">
    <citation type="submission" date="2022-04" db="EMBL/GenBank/DDBJ databases">
        <title>Streptomyces sp. nov. LCR6-01 isolated from Lichen of Dirinaria sp.</title>
        <authorList>
            <person name="Kanchanasin P."/>
            <person name="Tanasupawat S."/>
            <person name="Phongsopitanun W."/>
        </authorList>
    </citation>
    <scope>NUCLEOTIDE SEQUENCE [LARGE SCALE GENOMIC DNA]</scope>
    <source>
        <strain evidence="10 11">LCR6-01</strain>
    </source>
</reference>
<dbReference type="Gene3D" id="3.40.50.300">
    <property type="entry name" value="P-loop containing nucleotide triphosphate hydrolases"/>
    <property type="match status" value="1"/>
</dbReference>
<evidence type="ECO:0000256" key="9">
    <source>
        <dbReference type="RuleBase" id="RU363066"/>
    </source>
</evidence>
<dbReference type="InterPro" id="IPR027417">
    <property type="entry name" value="P-loop_NTPase"/>
</dbReference>
<sequence>MADEQAVPLVAVIGVSGSGKSTVGTALARALDVPYAEGDDFHPARNVAKMRAGVPLTDEDRLPWLHAIADWLAGHTRTGGVVACSALRRGYRDLLVAAAPYLFLVHLHGSAELIAARMAQRQGHFMPPALLRSQLDTLEPLQHDEQGAVVPVDGTPEDTAALAIAAVRAHLLPDAARRPPIGL</sequence>
<evidence type="ECO:0000313" key="10">
    <source>
        <dbReference type="EMBL" id="MCK8679288.1"/>
    </source>
</evidence>
<evidence type="ECO:0000256" key="2">
    <source>
        <dbReference type="ARBA" id="ARBA00008420"/>
    </source>
</evidence>
<dbReference type="EC" id="2.7.1.12" evidence="3 9"/>
<dbReference type="InterPro" id="IPR006001">
    <property type="entry name" value="Therm_gnt_kin"/>
</dbReference>
<name>A0ABT0ID88_9ACTN</name>
<dbReference type="PANTHER" id="PTHR43442">
    <property type="entry name" value="GLUCONOKINASE-RELATED"/>
    <property type="match status" value="1"/>
</dbReference>
<dbReference type="Proteomes" id="UP001522868">
    <property type="component" value="Unassembled WGS sequence"/>
</dbReference>
<keyword evidence="6 9" id="KW-0418">Kinase</keyword>
<evidence type="ECO:0000256" key="5">
    <source>
        <dbReference type="ARBA" id="ARBA00022741"/>
    </source>
</evidence>
<evidence type="ECO:0000256" key="7">
    <source>
        <dbReference type="ARBA" id="ARBA00022840"/>
    </source>
</evidence>
<dbReference type="CDD" id="cd02021">
    <property type="entry name" value="GntK"/>
    <property type="match status" value="1"/>
</dbReference>
<keyword evidence="4 9" id="KW-0808">Transferase</keyword>
<comment type="catalytic activity">
    <reaction evidence="8 9">
        <text>D-gluconate + ATP = 6-phospho-D-gluconate + ADP + H(+)</text>
        <dbReference type="Rhea" id="RHEA:19433"/>
        <dbReference type="ChEBI" id="CHEBI:15378"/>
        <dbReference type="ChEBI" id="CHEBI:18391"/>
        <dbReference type="ChEBI" id="CHEBI:30616"/>
        <dbReference type="ChEBI" id="CHEBI:58759"/>
        <dbReference type="ChEBI" id="CHEBI:456216"/>
        <dbReference type="EC" id="2.7.1.12"/>
    </reaction>
</comment>
<evidence type="ECO:0000256" key="1">
    <source>
        <dbReference type="ARBA" id="ARBA00004761"/>
    </source>
</evidence>
<proteinExistence type="inferred from homology"/>
<comment type="similarity">
    <text evidence="2 9">Belongs to the gluconokinase GntK/GntV family.</text>
</comment>
<evidence type="ECO:0000256" key="3">
    <source>
        <dbReference type="ARBA" id="ARBA00012054"/>
    </source>
</evidence>
<keyword evidence="11" id="KW-1185">Reference proteome</keyword>
<organism evidence="10 11">
    <name type="scientific">Streptomyces lichenis</name>
    <dbReference type="NCBI Taxonomy" id="2306967"/>
    <lineage>
        <taxon>Bacteria</taxon>
        <taxon>Bacillati</taxon>
        <taxon>Actinomycetota</taxon>
        <taxon>Actinomycetes</taxon>
        <taxon>Kitasatosporales</taxon>
        <taxon>Streptomycetaceae</taxon>
        <taxon>Streptomyces</taxon>
    </lineage>
</organism>
<keyword evidence="5 9" id="KW-0547">Nucleotide-binding</keyword>
<dbReference type="RefSeq" id="WP_248634990.1">
    <property type="nucleotide sequence ID" value="NZ_JALPTH010000017.1"/>
</dbReference>
<gene>
    <name evidence="10" type="ORF">M1O15_18200</name>
</gene>
<accession>A0ABT0ID88</accession>
<dbReference type="NCBIfam" id="TIGR01313">
    <property type="entry name" value="therm_gnt_kin"/>
    <property type="match status" value="1"/>
</dbReference>
<evidence type="ECO:0000256" key="4">
    <source>
        <dbReference type="ARBA" id="ARBA00022679"/>
    </source>
</evidence>